<dbReference type="SMART" id="SM00091">
    <property type="entry name" value="PAS"/>
    <property type="match status" value="2"/>
</dbReference>
<dbReference type="SUPFAM" id="SSF55785">
    <property type="entry name" value="PYP-like sensor domain (PAS domain)"/>
    <property type="match status" value="2"/>
</dbReference>
<dbReference type="Pfam" id="PF08447">
    <property type="entry name" value="PAS_3"/>
    <property type="match status" value="1"/>
</dbReference>
<evidence type="ECO:0000256" key="13">
    <source>
        <dbReference type="ARBA" id="ARBA00022991"/>
    </source>
</evidence>
<dbReference type="InterPro" id="IPR000700">
    <property type="entry name" value="PAS-assoc_C"/>
</dbReference>
<keyword evidence="10" id="KW-0547">Nucleotide-binding</keyword>
<evidence type="ECO:0000256" key="15">
    <source>
        <dbReference type="ARBA" id="ARBA00023170"/>
    </source>
</evidence>
<reference evidence="19 20" key="1">
    <citation type="submission" date="2020-07" db="EMBL/GenBank/DDBJ databases">
        <authorList>
            <person name="Partida-Martinez L."/>
            <person name="Huntemann M."/>
            <person name="Clum A."/>
            <person name="Wang J."/>
            <person name="Palaniappan K."/>
            <person name="Ritter S."/>
            <person name="Chen I.-M."/>
            <person name="Stamatis D."/>
            <person name="Reddy T."/>
            <person name="O'Malley R."/>
            <person name="Daum C."/>
            <person name="Shapiro N."/>
            <person name="Ivanova N."/>
            <person name="Kyrpides N."/>
            <person name="Woyke T."/>
        </authorList>
    </citation>
    <scope>NUCLEOTIDE SEQUENCE [LARGE SCALE GENOMIC DNA]</scope>
    <source>
        <strain evidence="19 20">AS2.3</strain>
    </source>
</reference>
<dbReference type="EMBL" id="JACCBY010000007">
    <property type="protein sequence ID" value="NYD91886.1"/>
    <property type="molecule type" value="Genomic_DNA"/>
</dbReference>
<keyword evidence="15" id="KW-0675">Receptor</keyword>
<dbReference type="CDD" id="cd00130">
    <property type="entry name" value="PAS"/>
    <property type="match status" value="2"/>
</dbReference>
<comment type="caution">
    <text evidence="19">The sequence shown here is derived from an EMBL/GenBank/DDBJ whole genome shotgun (WGS) entry which is preliminary data.</text>
</comment>
<dbReference type="RefSeq" id="WP_257015755.1">
    <property type="nucleotide sequence ID" value="NZ_JACCBY010000007.1"/>
</dbReference>
<dbReference type="NCBIfam" id="TIGR00229">
    <property type="entry name" value="sensory_box"/>
    <property type="match status" value="2"/>
</dbReference>
<dbReference type="InterPro" id="IPR013655">
    <property type="entry name" value="PAS_fold_3"/>
</dbReference>
<feature type="domain" description="PAC" evidence="18">
    <location>
        <begin position="107"/>
        <end position="161"/>
    </location>
</feature>
<proteinExistence type="predicted"/>
<keyword evidence="16" id="KW-0175">Coiled coil</keyword>
<dbReference type="InterPro" id="IPR011102">
    <property type="entry name" value="Sig_transdc_His_kinase_HWE"/>
</dbReference>
<dbReference type="GO" id="GO:0005524">
    <property type="term" value="F:ATP binding"/>
    <property type="evidence" value="ECO:0007669"/>
    <property type="project" value="UniProtKB-KW"/>
</dbReference>
<dbReference type="SMART" id="SM00911">
    <property type="entry name" value="HWE_HK"/>
    <property type="match status" value="1"/>
</dbReference>
<dbReference type="InterPro" id="IPR001610">
    <property type="entry name" value="PAC"/>
</dbReference>
<keyword evidence="4" id="KW-0597">Phosphoprotein</keyword>
<dbReference type="PROSITE" id="PS50112">
    <property type="entry name" value="PAS"/>
    <property type="match status" value="2"/>
</dbReference>
<evidence type="ECO:0000256" key="4">
    <source>
        <dbReference type="ARBA" id="ARBA00022553"/>
    </source>
</evidence>
<evidence type="ECO:0000256" key="5">
    <source>
        <dbReference type="ARBA" id="ARBA00022606"/>
    </source>
</evidence>
<evidence type="ECO:0000256" key="16">
    <source>
        <dbReference type="SAM" id="Coils"/>
    </source>
</evidence>
<evidence type="ECO:0000256" key="2">
    <source>
        <dbReference type="ARBA" id="ARBA00012438"/>
    </source>
</evidence>
<dbReference type="Pfam" id="PF07536">
    <property type="entry name" value="HWE_HK"/>
    <property type="match status" value="1"/>
</dbReference>
<keyword evidence="14" id="KW-0843">Virulence</keyword>
<keyword evidence="13" id="KW-0157">Chromophore</keyword>
<evidence type="ECO:0000256" key="12">
    <source>
        <dbReference type="ARBA" id="ARBA00022840"/>
    </source>
</evidence>
<accession>A0A7Y9FR21</accession>
<name>A0A7Y9FR21_9SPHN</name>
<keyword evidence="8" id="KW-0808">Transferase</keyword>
<feature type="domain" description="PAS" evidence="17">
    <location>
        <begin position="60"/>
        <end position="106"/>
    </location>
</feature>
<dbReference type="PANTHER" id="PTHR41523:SF7">
    <property type="entry name" value="HISTIDINE KINASE"/>
    <property type="match status" value="1"/>
</dbReference>
<evidence type="ECO:0000256" key="3">
    <source>
        <dbReference type="ARBA" id="ARBA00022543"/>
    </source>
</evidence>
<dbReference type="Pfam" id="PF13426">
    <property type="entry name" value="PAS_9"/>
    <property type="match status" value="1"/>
</dbReference>
<dbReference type="InterPro" id="IPR035965">
    <property type="entry name" value="PAS-like_dom_sf"/>
</dbReference>
<evidence type="ECO:0000259" key="18">
    <source>
        <dbReference type="PROSITE" id="PS50113"/>
    </source>
</evidence>
<dbReference type="Gene3D" id="3.30.450.20">
    <property type="entry name" value="PAS domain"/>
    <property type="match status" value="2"/>
</dbReference>
<reference evidence="19 20" key="2">
    <citation type="submission" date="2020-08" db="EMBL/GenBank/DDBJ databases">
        <title>The Agave Microbiome: Exploring the role of microbial communities in plant adaptations to desert environments.</title>
        <authorList>
            <person name="Partida-Martinez L.P."/>
        </authorList>
    </citation>
    <scope>NUCLEOTIDE SEQUENCE [LARGE SCALE GENOMIC DNA]</scope>
    <source>
        <strain evidence="19 20">AS2.3</strain>
    </source>
</reference>
<evidence type="ECO:0000256" key="10">
    <source>
        <dbReference type="ARBA" id="ARBA00022741"/>
    </source>
</evidence>
<dbReference type="Gene3D" id="3.30.565.10">
    <property type="entry name" value="Histidine kinase-like ATPase, C-terminal domain"/>
    <property type="match status" value="1"/>
</dbReference>
<dbReference type="SMART" id="SM00086">
    <property type="entry name" value="PAC"/>
    <property type="match status" value="2"/>
</dbReference>
<dbReference type="InterPro" id="IPR036890">
    <property type="entry name" value="HATPase_C_sf"/>
</dbReference>
<keyword evidence="6" id="KW-0285">Flavoprotein</keyword>
<protein>
    <recommendedName>
        <fullName evidence="2">histidine kinase</fullName>
        <ecNumber evidence="2">2.7.13.3</ecNumber>
    </recommendedName>
</protein>
<feature type="coiled-coil region" evidence="16">
    <location>
        <begin position="149"/>
        <end position="176"/>
    </location>
</feature>
<dbReference type="EC" id="2.7.13.3" evidence="2"/>
<gene>
    <name evidence="19" type="ORF">HD841_003705</name>
</gene>
<sequence length="499" mass="53432">MDRFSSSPDAGAPDVTAPAVRQSIHAFAQRLAAADPVVVGFRDATLPMAVSDPTLPDDPIIYVNAAFERLTGYAAEAVIGRNCRFLQGPDTDPADVARLREAIAARRRIEIDLLNHRRDGSAFWNRLTVAPVFGDDGALAYFVASQTDVTLERDQLVQLREDRDALKVEVAVQEAALAERELQLQLALRAGGLGYWSFDIATQALEASPGCKAIFGRTPEEPLTFADFTRAVHPDDMATVAAAIEATIAGQVECAQDYRIITPAGELRWVQTRGEVMRRAGAAAATMIGFSTDITARKFAEEHRAVLAQELTHRVKNTLATVGAVVSQTLRNAGSIAEAQDAIAGRIASLGAAHDLLVRDEVEGAALGEVAERVLMPFMDRAGSVFSIDGPEVRLSPAVTLAMSMALHELATNAAKYGALSVAGGHVAVRWQYGGGGDGDDAHRVRFSWVESGGPPVVPPTRTGFGTRMISRVLAQRVRGRASIDYPTEGVRFVIDAVI</sequence>
<dbReference type="GO" id="GO:0009881">
    <property type="term" value="F:photoreceptor activity"/>
    <property type="evidence" value="ECO:0007669"/>
    <property type="project" value="UniProtKB-KW"/>
</dbReference>
<comment type="catalytic activity">
    <reaction evidence="1">
        <text>ATP + protein L-histidine = ADP + protein N-phospho-L-histidine.</text>
        <dbReference type="EC" id="2.7.13.3"/>
    </reaction>
</comment>
<keyword evidence="3" id="KW-0600">Photoreceptor protein</keyword>
<dbReference type="Proteomes" id="UP000517753">
    <property type="component" value="Unassembled WGS sequence"/>
</dbReference>
<evidence type="ECO:0000256" key="11">
    <source>
        <dbReference type="ARBA" id="ARBA00022777"/>
    </source>
</evidence>
<dbReference type="Gene3D" id="2.10.70.100">
    <property type="match status" value="1"/>
</dbReference>
<evidence type="ECO:0000313" key="20">
    <source>
        <dbReference type="Proteomes" id="UP000517753"/>
    </source>
</evidence>
<evidence type="ECO:0000256" key="6">
    <source>
        <dbReference type="ARBA" id="ARBA00022630"/>
    </source>
</evidence>
<dbReference type="AlphaFoldDB" id="A0A7Y9FR21"/>
<keyword evidence="20" id="KW-1185">Reference proteome</keyword>
<evidence type="ECO:0000256" key="1">
    <source>
        <dbReference type="ARBA" id="ARBA00000085"/>
    </source>
</evidence>
<keyword evidence="9" id="KW-0677">Repeat</keyword>
<keyword evidence="12" id="KW-0067">ATP-binding</keyword>
<dbReference type="InterPro" id="IPR000014">
    <property type="entry name" value="PAS"/>
</dbReference>
<evidence type="ECO:0000256" key="9">
    <source>
        <dbReference type="ARBA" id="ARBA00022737"/>
    </source>
</evidence>
<dbReference type="GO" id="GO:0004673">
    <property type="term" value="F:protein histidine kinase activity"/>
    <property type="evidence" value="ECO:0007669"/>
    <property type="project" value="UniProtKB-EC"/>
</dbReference>
<evidence type="ECO:0000256" key="14">
    <source>
        <dbReference type="ARBA" id="ARBA00023026"/>
    </source>
</evidence>
<dbReference type="PANTHER" id="PTHR41523">
    <property type="entry name" value="TWO-COMPONENT SYSTEM SENSOR PROTEIN"/>
    <property type="match status" value="1"/>
</dbReference>
<feature type="domain" description="PAS" evidence="17">
    <location>
        <begin position="180"/>
        <end position="251"/>
    </location>
</feature>
<feature type="domain" description="PAC" evidence="18">
    <location>
        <begin position="254"/>
        <end position="306"/>
    </location>
</feature>
<organism evidence="19 20">
    <name type="scientific">Sphingomonas melonis</name>
    <dbReference type="NCBI Taxonomy" id="152682"/>
    <lineage>
        <taxon>Bacteria</taxon>
        <taxon>Pseudomonadati</taxon>
        <taxon>Pseudomonadota</taxon>
        <taxon>Alphaproteobacteria</taxon>
        <taxon>Sphingomonadales</taxon>
        <taxon>Sphingomonadaceae</taxon>
        <taxon>Sphingomonas</taxon>
    </lineage>
</organism>
<keyword evidence="7" id="KW-0288">FMN</keyword>
<keyword evidence="11" id="KW-0418">Kinase</keyword>
<keyword evidence="5" id="KW-0716">Sensory transduction</keyword>
<evidence type="ECO:0000313" key="19">
    <source>
        <dbReference type="EMBL" id="NYD91886.1"/>
    </source>
</evidence>
<evidence type="ECO:0000256" key="7">
    <source>
        <dbReference type="ARBA" id="ARBA00022643"/>
    </source>
</evidence>
<dbReference type="PROSITE" id="PS50113">
    <property type="entry name" value="PAC"/>
    <property type="match status" value="2"/>
</dbReference>
<evidence type="ECO:0000259" key="17">
    <source>
        <dbReference type="PROSITE" id="PS50112"/>
    </source>
</evidence>
<evidence type="ECO:0000256" key="8">
    <source>
        <dbReference type="ARBA" id="ARBA00022679"/>
    </source>
</evidence>